<reference evidence="2" key="1">
    <citation type="journal article" date="2014" name="Int. J. Syst. Evol. Microbiol.">
        <title>Complete genome sequence of Corynebacterium casei LMG S-19264T (=DSM 44701T), isolated from a smear-ripened cheese.</title>
        <authorList>
            <consortium name="US DOE Joint Genome Institute (JGI-PGF)"/>
            <person name="Walter F."/>
            <person name="Albersmeier A."/>
            <person name="Kalinowski J."/>
            <person name="Ruckert C."/>
        </authorList>
    </citation>
    <scope>NUCLEOTIDE SEQUENCE</scope>
    <source>
        <strain evidence="2">JCM 4391</strain>
    </source>
</reference>
<name>A0A918I2I9_9ACTN</name>
<gene>
    <name evidence="2" type="ORF">GCM10010274_58850</name>
</gene>
<dbReference type="EMBL" id="BMTP01000020">
    <property type="protein sequence ID" value="GGU62305.1"/>
    <property type="molecule type" value="Genomic_DNA"/>
</dbReference>
<organism evidence="2 3">
    <name type="scientific">Streptomyces lavendofoliae</name>
    <dbReference type="NCBI Taxonomy" id="67314"/>
    <lineage>
        <taxon>Bacteria</taxon>
        <taxon>Bacillati</taxon>
        <taxon>Actinomycetota</taxon>
        <taxon>Actinomycetes</taxon>
        <taxon>Kitasatosporales</taxon>
        <taxon>Streptomycetaceae</taxon>
        <taxon>Streptomyces</taxon>
    </lineage>
</organism>
<reference evidence="2" key="2">
    <citation type="submission" date="2020-09" db="EMBL/GenBank/DDBJ databases">
        <authorList>
            <person name="Sun Q."/>
            <person name="Ohkuma M."/>
        </authorList>
    </citation>
    <scope>NUCLEOTIDE SEQUENCE</scope>
    <source>
        <strain evidence="2">JCM 4391</strain>
    </source>
</reference>
<proteinExistence type="predicted"/>
<evidence type="ECO:0000313" key="3">
    <source>
        <dbReference type="Proteomes" id="UP000636661"/>
    </source>
</evidence>
<comment type="caution">
    <text evidence="2">The sequence shown here is derived from an EMBL/GenBank/DDBJ whole genome shotgun (WGS) entry which is preliminary data.</text>
</comment>
<evidence type="ECO:0000313" key="2">
    <source>
        <dbReference type="EMBL" id="GGU62305.1"/>
    </source>
</evidence>
<keyword evidence="3" id="KW-1185">Reference proteome</keyword>
<protein>
    <submittedName>
        <fullName evidence="2">Uncharacterized protein</fullName>
    </submittedName>
</protein>
<dbReference type="AlphaFoldDB" id="A0A918I2I9"/>
<evidence type="ECO:0000256" key="1">
    <source>
        <dbReference type="SAM" id="MobiDB-lite"/>
    </source>
</evidence>
<sequence length="71" mass="7816">MVRTVVPAWVRRYRTLYWVDIAGLHRVRARRLPSRREAGRDGAAPPMEHPLGGAGRGSLPGVEGETLLITG</sequence>
<feature type="region of interest" description="Disordered" evidence="1">
    <location>
        <begin position="33"/>
        <end position="61"/>
    </location>
</feature>
<dbReference type="Proteomes" id="UP000636661">
    <property type="component" value="Unassembled WGS sequence"/>
</dbReference>
<accession>A0A918I2I9</accession>